<dbReference type="PATRIC" id="fig|1073377.4.peg.1023"/>
<sequence length="681" mass="79124">MQHESKLTTLADIIADKRLFNIPIYQRLYVWGSDQIKVLLDDLVAACEADKDVFYLGGTLVIEQGKAACGHPLLDLIDGQQRFTTLWLLSVVMERLLPPSRDEQTAHNPLTDFRCAWFGDSREPRIRFAIRPGVSRFFTALLDGRAVPDEPQASALSYAMQVMEGYFSDRTDERSRVDLVKLGQFIRERVQLVLTRVPANTDLNKLFEVINNRGVQLQHHEILKARLLALLPERSEREVYGQMWDACSFMGAYVEKNLRTVKGLKLIPLYDADEAKRDQERLVDPLAVCDALLALDNQQDIKPHSLEEILNGAALLTESSSGDTKNEEVYEADDVRSIIGFPMLLQHVLRLFLLRSQRDDIGKILDKELLQIFQTHWLEGLSQCDKQKQANEVRYFIELLWRCRYLFDKHVIKWISDENNEENHGIRRLRVNESRGYRSLIRDSRDAESNFAMLQSMLYHSQQLTTHYWLTPLLNYLLDHGGENAHCYLQYLDNHLLCSESEQPLIVRTREFVLNPWSRAYPLRDMQAVLTANEGTDFSHYWFYKLEYILWDRYRTQKGSAWQAFRMTARNSVEHVSPQQPESFDTNQVAPELRDCFGNLGLVSRSINSEYGNKPYAEKRARFRERNAARVDSLKLALIYEHEQWNGELAQAHQQKMIEEYQKYFAAVERYPGTIGTSAEE</sequence>
<dbReference type="InterPro" id="IPR004919">
    <property type="entry name" value="GmrSD_N"/>
</dbReference>
<evidence type="ECO:0000259" key="1">
    <source>
        <dbReference type="Pfam" id="PF03235"/>
    </source>
</evidence>
<evidence type="ECO:0008006" key="5">
    <source>
        <dbReference type="Google" id="ProtNLM"/>
    </source>
</evidence>
<keyword evidence="4" id="KW-1185">Reference proteome</keyword>
<evidence type="ECO:0000313" key="4">
    <source>
        <dbReference type="Proteomes" id="UP000005149"/>
    </source>
</evidence>
<feature type="domain" description="GmrSD restriction endonucleases N-terminal" evidence="1">
    <location>
        <begin position="11"/>
        <end position="228"/>
    </location>
</feature>
<evidence type="ECO:0000313" key="3">
    <source>
        <dbReference type="EMBL" id="EKB29086.1"/>
    </source>
</evidence>
<dbReference type="HOGENOM" id="CLU_023391_0_0_6"/>
<dbReference type="RefSeq" id="WP_005300135.1">
    <property type="nucleotide sequence ID" value="NZ_JDWD01000059.1"/>
</dbReference>
<accession>K1JFV6</accession>
<gene>
    <name evidence="3" type="ORF">HMPREF1171_01002</name>
</gene>
<dbReference type="Proteomes" id="UP000005149">
    <property type="component" value="Unassembled WGS sequence"/>
</dbReference>
<reference evidence="3 4" key="1">
    <citation type="submission" date="2012-06" db="EMBL/GenBank/DDBJ databases">
        <title>The Genome Sequence of Aeromonas hydrophila SSU.</title>
        <authorList>
            <consortium name="The Broad Institute Genome Sequencing Platform"/>
            <person name="Earl A."/>
            <person name="Ward D."/>
            <person name="Feldgarden M."/>
            <person name="Gevers D."/>
            <person name="Chopra A."/>
            <person name="Walker B."/>
            <person name="Young S.K."/>
            <person name="Zeng Q."/>
            <person name="Gargeya S."/>
            <person name="Fitzgerald M."/>
            <person name="Haas B."/>
            <person name="Abouelleil A."/>
            <person name="Alvarado L."/>
            <person name="Arachchi H.M."/>
            <person name="Berlin A.M."/>
            <person name="Chapman S.B."/>
            <person name="Goldberg J."/>
            <person name="Griggs A."/>
            <person name="Gujja S."/>
            <person name="Hansen M."/>
            <person name="Howarth C."/>
            <person name="Imamovic A."/>
            <person name="Larimer J."/>
            <person name="McCowan C."/>
            <person name="Montmayeur A."/>
            <person name="Murphy C."/>
            <person name="Neiman D."/>
            <person name="Pearson M."/>
            <person name="Priest M."/>
            <person name="Roberts A."/>
            <person name="Saif S."/>
            <person name="Shea T."/>
            <person name="Sisk P."/>
            <person name="Sykes S."/>
            <person name="Wortman J."/>
            <person name="Nusbaum C."/>
            <person name="Birren B."/>
        </authorList>
    </citation>
    <scope>NUCLEOTIDE SEQUENCE [LARGE SCALE GENOMIC DNA]</scope>
    <source>
        <strain evidence="3 4">SSU</strain>
    </source>
</reference>
<dbReference type="EMBL" id="AGWR01000009">
    <property type="protein sequence ID" value="EKB29086.1"/>
    <property type="molecule type" value="Genomic_DNA"/>
</dbReference>
<feature type="domain" description="GmrSD restriction endonucleases C-terminal" evidence="2">
    <location>
        <begin position="528"/>
        <end position="659"/>
    </location>
</feature>
<dbReference type="Pfam" id="PF03235">
    <property type="entry name" value="GmrSD_N"/>
    <property type="match status" value="1"/>
</dbReference>
<evidence type="ECO:0000259" key="2">
    <source>
        <dbReference type="Pfam" id="PF07510"/>
    </source>
</evidence>
<dbReference type="PANTHER" id="PTHR35149:SF2">
    <property type="entry name" value="DUF262 DOMAIN-CONTAINING PROTEIN"/>
    <property type="match status" value="1"/>
</dbReference>
<organism evidence="3 4">
    <name type="scientific">Aeromonas dhakensis</name>
    <dbReference type="NCBI Taxonomy" id="196024"/>
    <lineage>
        <taxon>Bacteria</taxon>
        <taxon>Pseudomonadati</taxon>
        <taxon>Pseudomonadota</taxon>
        <taxon>Gammaproteobacteria</taxon>
        <taxon>Aeromonadales</taxon>
        <taxon>Aeromonadaceae</taxon>
        <taxon>Aeromonas</taxon>
    </lineage>
</organism>
<dbReference type="Pfam" id="PF07510">
    <property type="entry name" value="GmrSD_C"/>
    <property type="match status" value="1"/>
</dbReference>
<dbReference type="InterPro" id="IPR011089">
    <property type="entry name" value="GmrSD_C"/>
</dbReference>
<dbReference type="AlphaFoldDB" id="K1JFV6"/>
<proteinExistence type="predicted"/>
<name>K1JFV6_9GAMM</name>
<comment type="caution">
    <text evidence="3">The sequence shown here is derived from an EMBL/GenBank/DDBJ whole genome shotgun (WGS) entry which is preliminary data.</text>
</comment>
<dbReference type="PANTHER" id="PTHR35149">
    <property type="entry name" value="SLL5132 PROTEIN"/>
    <property type="match status" value="1"/>
</dbReference>
<protein>
    <recommendedName>
        <fullName evidence="5">DUF262 domain-containing protein</fullName>
    </recommendedName>
</protein>